<sequence>MNYLFWVAIALLTLPNTSYSTPWEKLSKPSARSTESIGSYSNGCLAGGVSLPLQGIGYQVIRSQNLRYFGHKKTIRFVRNLAHASYQKNKTNLLVGDISLPQGGQFSSGHASHQTGLDVDIWFRTVDRPLSKSQLRAPIAISVVDIENYQINSNWSHAHFELLKLAASDEEVTRIFVHPVIKKQLCKAEMSTDREWLRKIRPWFGHHYHFHVRLSCSVRDKHCYPQKAPPQGDGCGAEIASWKPEDMKKERHRKKFKAPIRAPEMCLAMLRDAN</sequence>
<comment type="caution">
    <text evidence="8">The sequence shown here is derived from an EMBL/GenBank/DDBJ whole genome shotgun (WGS) entry which is preliminary data.</text>
</comment>
<evidence type="ECO:0000256" key="4">
    <source>
        <dbReference type="ARBA" id="ARBA00022764"/>
    </source>
</evidence>
<evidence type="ECO:0000256" key="5">
    <source>
        <dbReference type="ARBA" id="ARBA00022801"/>
    </source>
</evidence>
<evidence type="ECO:0000313" key="9">
    <source>
        <dbReference type="Proteomes" id="UP000838748"/>
    </source>
</evidence>
<keyword evidence="4" id="KW-0574">Periplasm</keyword>
<evidence type="ECO:0000313" key="8">
    <source>
        <dbReference type="EMBL" id="CAH0541094.1"/>
    </source>
</evidence>
<dbReference type="InterPro" id="IPR009045">
    <property type="entry name" value="Zn_M74/Hedgehog-like"/>
</dbReference>
<evidence type="ECO:0000256" key="7">
    <source>
        <dbReference type="ARBA" id="ARBA00023049"/>
    </source>
</evidence>
<keyword evidence="3" id="KW-0732">Signal</keyword>
<dbReference type="EC" id="3.4.24.-" evidence="8"/>
<reference evidence="8" key="1">
    <citation type="submission" date="2021-11" db="EMBL/GenBank/DDBJ databases">
        <authorList>
            <person name="Rodrigo-Torres L."/>
            <person name="Arahal R. D."/>
            <person name="Lucena T."/>
        </authorList>
    </citation>
    <scope>NUCLEOTIDE SEQUENCE</scope>
    <source>
        <strain evidence="8">CECT 7928</strain>
    </source>
</reference>
<name>A0ABN8E6Q8_9VIBR</name>
<keyword evidence="1" id="KW-0645">Protease</keyword>
<keyword evidence="2" id="KW-0479">Metal-binding</keyword>
<dbReference type="GO" id="GO:0016787">
    <property type="term" value="F:hydrolase activity"/>
    <property type="evidence" value="ECO:0007669"/>
    <property type="project" value="UniProtKB-KW"/>
</dbReference>
<keyword evidence="5 8" id="KW-0378">Hydrolase</keyword>
<keyword evidence="6" id="KW-0862">Zinc</keyword>
<dbReference type="RefSeq" id="WP_237362837.1">
    <property type="nucleotide sequence ID" value="NZ_CAKLDM010000002.1"/>
</dbReference>
<evidence type="ECO:0000256" key="6">
    <source>
        <dbReference type="ARBA" id="ARBA00022833"/>
    </source>
</evidence>
<organism evidence="8 9">
    <name type="scientific">Vibrio marisflavi CECT 7928</name>
    <dbReference type="NCBI Taxonomy" id="634439"/>
    <lineage>
        <taxon>Bacteria</taxon>
        <taxon>Pseudomonadati</taxon>
        <taxon>Pseudomonadota</taxon>
        <taxon>Gammaproteobacteria</taxon>
        <taxon>Vibrionales</taxon>
        <taxon>Vibrionaceae</taxon>
        <taxon>Vibrio</taxon>
    </lineage>
</organism>
<proteinExistence type="predicted"/>
<dbReference type="Gene3D" id="3.30.1380.10">
    <property type="match status" value="1"/>
</dbReference>
<accession>A0ABN8E6Q8</accession>
<dbReference type="InterPro" id="IPR005073">
    <property type="entry name" value="Peptidase_M74"/>
</dbReference>
<dbReference type="SUPFAM" id="SSF55166">
    <property type="entry name" value="Hedgehog/DD-peptidase"/>
    <property type="match status" value="1"/>
</dbReference>
<evidence type="ECO:0000256" key="2">
    <source>
        <dbReference type="ARBA" id="ARBA00022723"/>
    </source>
</evidence>
<protein>
    <submittedName>
        <fullName evidence="8">Penicillin-insensitive murein endopeptidase</fullName>
        <ecNumber evidence="8">3.4.24.-</ecNumber>
    </submittedName>
</protein>
<dbReference type="Pfam" id="PF03411">
    <property type="entry name" value="Peptidase_M74"/>
    <property type="match status" value="1"/>
</dbReference>
<dbReference type="PIRSF" id="PIRSF018455">
    <property type="entry name" value="MepA"/>
    <property type="match status" value="1"/>
</dbReference>
<dbReference type="Proteomes" id="UP000838748">
    <property type="component" value="Unassembled WGS sequence"/>
</dbReference>
<dbReference type="EMBL" id="CAKLDM010000002">
    <property type="protein sequence ID" value="CAH0541094.1"/>
    <property type="molecule type" value="Genomic_DNA"/>
</dbReference>
<gene>
    <name evidence="8" type="primary">mepA_2</name>
    <name evidence="8" type="ORF">VMF7928_03365</name>
</gene>
<dbReference type="NCBIfam" id="NF006947">
    <property type="entry name" value="PRK09429.1"/>
    <property type="match status" value="1"/>
</dbReference>
<evidence type="ECO:0000256" key="3">
    <source>
        <dbReference type="ARBA" id="ARBA00022729"/>
    </source>
</evidence>
<keyword evidence="9" id="KW-1185">Reference proteome</keyword>
<keyword evidence="7" id="KW-0482">Metalloprotease</keyword>
<evidence type="ECO:0000256" key="1">
    <source>
        <dbReference type="ARBA" id="ARBA00022670"/>
    </source>
</evidence>